<reference evidence="3 5" key="2">
    <citation type="submission" date="2016-11" db="EMBL/GenBank/DDBJ databases">
        <authorList>
            <person name="Jaros S."/>
            <person name="Januszkiewicz K."/>
            <person name="Wedrychowicz H."/>
        </authorList>
    </citation>
    <scope>NUCLEOTIDE SEQUENCE [LARGE SCALE GENOMIC DNA]</scope>
    <source>
        <strain evidence="3 5">DSM 27621</strain>
    </source>
</reference>
<dbReference type="EMBL" id="FRBM01000003">
    <property type="protein sequence ID" value="SHL30117.1"/>
    <property type="molecule type" value="Genomic_DNA"/>
</dbReference>
<evidence type="ECO:0000313" key="4">
    <source>
        <dbReference type="Proteomes" id="UP000093508"/>
    </source>
</evidence>
<name>A0A1M6ZI30_9FLAO</name>
<dbReference type="STRING" id="1423959.SAMN05444407_103246"/>
<proteinExistence type="predicted"/>
<keyword evidence="1" id="KW-1133">Transmembrane helix</keyword>
<evidence type="ECO:0000313" key="3">
    <source>
        <dbReference type="EMBL" id="SHL30117.1"/>
    </source>
</evidence>
<gene>
    <name evidence="2" type="ORF">BBH99_09985</name>
    <name evidence="3" type="ORF">SAMN05444407_103246</name>
</gene>
<dbReference type="EMBL" id="MAYF01000300">
    <property type="protein sequence ID" value="OCA78102.1"/>
    <property type="molecule type" value="Genomic_DNA"/>
</dbReference>
<keyword evidence="4" id="KW-1185">Reference proteome</keyword>
<sequence>MMNKNLALEDQVKVDQLENHLNERINYLLGYLITALYTNSLNFLLIMQMTHSIQEVPTT</sequence>
<reference evidence="2 4" key="1">
    <citation type="submission" date="2016-07" db="EMBL/GenBank/DDBJ databases">
        <authorList>
            <person name="Jeong J.-J."/>
            <person name="Kim D.W."/>
            <person name="Sang M.K."/>
            <person name="Choi I.-G."/>
            <person name="Kim K.D."/>
        </authorList>
    </citation>
    <scope>NUCLEOTIDE SEQUENCE [LARGE SCALE GENOMIC DNA]</scope>
    <source>
        <strain evidence="2 4">C-26</strain>
    </source>
</reference>
<dbReference type="Proteomes" id="UP000093508">
    <property type="component" value="Unassembled WGS sequence"/>
</dbReference>
<dbReference type="Proteomes" id="UP000184069">
    <property type="component" value="Unassembled WGS sequence"/>
</dbReference>
<protein>
    <submittedName>
        <fullName evidence="3">Uncharacterized protein</fullName>
    </submittedName>
</protein>
<feature type="transmembrane region" description="Helical" evidence="1">
    <location>
        <begin position="25"/>
        <end position="45"/>
    </location>
</feature>
<keyword evidence="1" id="KW-0472">Membrane</keyword>
<evidence type="ECO:0000313" key="5">
    <source>
        <dbReference type="Proteomes" id="UP000184069"/>
    </source>
</evidence>
<organism evidence="3 5">
    <name type="scientific">Chryseobacterium contaminans</name>
    <dbReference type="NCBI Taxonomy" id="1423959"/>
    <lineage>
        <taxon>Bacteria</taxon>
        <taxon>Pseudomonadati</taxon>
        <taxon>Bacteroidota</taxon>
        <taxon>Flavobacteriia</taxon>
        <taxon>Flavobacteriales</taxon>
        <taxon>Weeksellaceae</taxon>
        <taxon>Chryseobacterium group</taxon>
        <taxon>Chryseobacterium</taxon>
    </lineage>
</organism>
<keyword evidence="1" id="KW-0812">Transmembrane</keyword>
<dbReference type="AlphaFoldDB" id="A0A1M6ZI30"/>
<evidence type="ECO:0000256" key="1">
    <source>
        <dbReference type="SAM" id="Phobius"/>
    </source>
</evidence>
<evidence type="ECO:0000313" key="2">
    <source>
        <dbReference type="EMBL" id="OCA78102.1"/>
    </source>
</evidence>
<accession>A0A1M6ZI30</accession>